<proteinExistence type="predicted"/>
<reference evidence="1" key="1">
    <citation type="submission" date="2025-08" db="UniProtKB">
        <authorList>
            <consortium name="RefSeq"/>
        </authorList>
    </citation>
    <scope>IDENTIFICATION</scope>
</reference>
<dbReference type="SUPFAM" id="SSF56672">
    <property type="entry name" value="DNA/RNA polymerases"/>
    <property type="match status" value="1"/>
</dbReference>
<dbReference type="PANTHER" id="PTHR11439:SF485">
    <property type="entry name" value="REVERSE TRANSCRIPTASE TY1_COPIA-TYPE DOMAIN-CONTAINING PROTEIN"/>
    <property type="match status" value="1"/>
</dbReference>
<evidence type="ECO:0000313" key="1">
    <source>
        <dbReference type="RefSeq" id="XP_016476365.1"/>
    </source>
</evidence>
<dbReference type="InterPro" id="IPR043502">
    <property type="entry name" value="DNA/RNA_pol_sf"/>
</dbReference>
<dbReference type="OrthoDB" id="414945at2759"/>
<dbReference type="PaxDb" id="4097-A0A1S4AI37"/>
<dbReference type="OMA" id="YKHSSHG"/>
<dbReference type="KEGG" id="nta:107797957"/>
<dbReference type="AlphaFoldDB" id="A0A1S4AI37"/>
<protein>
    <submittedName>
        <fullName evidence="1">Uncharacterized mitochondrial protein AtMg00810-like</fullName>
    </submittedName>
</protein>
<organism evidence="1">
    <name type="scientific">Nicotiana tabacum</name>
    <name type="common">Common tobacco</name>
    <dbReference type="NCBI Taxonomy" id="4097"/>
    <lineage>
        <taxon>Eukaryota</taxon>
        <taxon>Viridiplantae</taxon>
        <taxon>Streptophyta</taxon>
        <taxon>Embryophyta</taxon>
        <taxon>Tracheophyta</taxon>
        <taxon>Spermatophyta</taxon>
        <taxon>Magnoliopsida</taxon>
        <taxon>eudicotyledons</taxon>
        <taxon>Gunneridae</taxon>
        <taxon>Pentapetalae</taxon>
        <taxon>asterids</taxon>
        <taxon>lamiids</taxon>
        <taxon>Solanales</taxon>
        <taxon>Solanaceae</taxon>
        <taxon>Nicotianoideae</taxon>
        <taxon>Nicotianeae</taxon>
        <taxon>Nicotiana</taxon>
    </lineage>
</organism>
<dbReference type="RefSeq" id="XP_016476365.1">
    <property type="nucleotide sequence ID" value="XM_016620879.1"/>
</dbReference>
<sequence length="206" mass="22988">MIRTKADHSVFYKHSSHGKCIFLIVYVDDIVITGDDHEGIEVAQSGSGIVISQRKYALDILEDTGMLNCKPVDSPMDPNTKLVPGQGKPLKDPGRYRRLVGKLNYLTITRPDISFAVSVVRQFLQSPCDSHWDAAIRILRYVKGSLRQSLLYENKGYADIVGYSDADWAGSPSDRRSTSGYLRAYMAKATSTGVKDWRGRANEIDL</sequence>
<gene>
    <name evidence="1" type="primary">LOC107797957</name>
</gene>
<accession>A0A1S4AI37</accession>
<dbReference type="PANTHER" id="PTHR11439">
    <property type="entry name" value="GAG-POL-RELATED RETROTRANSPOSON"/>
    <property type="match status" value="1"/>
</dbReference>
<dbReference type="STRING" id="4097.A0A1S4AI37"/>
<name>A0A1S4AI37_TOBAC</name>